<protein>
    <submittedName>
        <fullName evidence="2">Uncharacterized protein</fullName>
    </submittedName>
</protein>
<feature type="transmembrane region" description="Helical" evidence="1">
    <location>
        <begin position="123"/>
        <end position="142"/>
    </location>
</feature>
<feature type="transmembrane region" description="Helical" evidence="1">
    <location>
        <begin position="214"/>
        <end position="233"/>
    </location>
</feature>
<sequence>MNEVSSFTVMDASSSLNSLKEFYFTTSIITGWAYNALLSISEEVQAFSGRKLRLYDFAYIIARLTSAGLLASSIGFISANKVTHCRGMLNARAWFEALALISNSSLFLFRIHAVFADSYKMKAVFTLLWSTTFLALFNPFSITINSTASGCTTGKVNPTVSAGFLAVAVFDTFVFLAVSFHLRDAFCQERTFSSFFSGECLSKAVQALLRTGQLYYLTTVGLHIITLSILLSHTASFSATLRADLTLLTVMLQNLMAGKVFRLMRLGAIQDFDDLTTRRLSTINFAPSLSDDVTNGVSTSLSKFINV</sequence>
<feature type="transmembrane region" description="Helical" evidence="1">
    <location>
        <begin position="162"/>
        <end position="182"/>
    </location>
</feature>
<evidence type="ECO:0000256" key="1">
    <source>
        <dbReference type="SAM" id="Phobius"/>
    </source>
</evidence>
<keyword evidence="3" id="KW-1185">Reference proteome</keyword>
<evidence type="ECO:0000313" key="2">
    <source>
        <dbReference type="EMBL" id="KAK7695333.1"/>
    </source>
</evidence>
<dbReference type="Proteomes" id="UP001385951">
    <property type="component" value="Unassembled WGS sequence"/>
</dbReference>
<reference evidence="2 3" key="1">
    <citation type="submission" date="2022-09" db="EMBL/GenBank/DDBJ databases">
        <authorList>
            <person name="Palmer J.M."/>
        </authorList>
    </citation>
    <scope>NUCLEOTIDE SEQUENCE [LARGE SCALE GENOMIC DNA]</scope>
    <source>
        <strain evidence="2 3">DSM 7382</strain>
    </source>
</reference>
<feature type="transmembrane region" description="Helical" evidence="1">
    <location>
        <begin position="91"/>
        <end position="111"/>
    </location>
</feature>
<accession>A0AAW0GPK7</accession>
<name>A0AAW0GPK7_9APHY</name>
<organism evidence="2 3">
    <name type="scientific">Cerrena zonata</name>
    <dbReference type="NCBI Taxonomy" id="2478898"/>
    <lineage>
        <taxon>Eukaryota</taxon>
        <taxon>Fungi</taxon>
        <taxon>Dikarya</taxon>
        <taxon>Basidiomycota</taxon>
        <taxon>Agaricomycotina</taxon>
        <taxon>Agaricomycetes</taxon>
        <taxon>Polyporales</taxon>
        <taxon>Cerrenaceae</taxon>
        <taxon>Cerrena</taxon>
    </lineage>
</organism>
<keyword evidence="1" id="KW-0472">Membrane</keyword>
<dbReference type="AlphaFoldDB" id="A0AAW0GPK7"/>
<proteinExistence type="predicted"/>
<gene>
    <name evidence="2" type="ORF">QCA50_002524</name>
</gene>
<comment type="caution">
    <text evidence="2">The sequence shown here is derived from an EMBL/GenBank/DDBJ whole genome shotgun (WGS) entry which is preliminary data.</text>
</comment>
<feature type="transmembrane region" description="Helical" evidence="1">
    <location>
        <begin position="60"/>
        <end position="79"/>
    </location>
</feature>
<dbReference type="EMBL" id="JASBNA010000002">
    <property type="protein sequence ID" value="KAK7695333.1"/>
    <property type="molecule type" value="Genomic_DNA"/>
</dbReference>
<keyword evidence="1" id="KW-0812">Transmembrane</keyword>
<keyword evidence="1" id="KW-1133">Transmembrane helix</keyword>
<evidence type="ECO:0000313" key="3">
    <source>
        <dbReference type="Proteomes" id="UP001385951"/>
    </source>
</evidence>